<evidence type="ECO:0000313" key="4">
    <source>
        <dbReference type="EMBL" id="GBG20660.1"/>
    </source>
</evidence>
<dbReference type="InterPro" id="IPR000184">
    <property type="entry name" value="Bac_surfAg_D15"/>
</dbReference>
<dbReference type="Pfam" id="PF01103">
    <property type="entry name" value="Omp85"/>
    <property type="match status" value="1"/>
</dbReference>
<evidence type="ECO:0000259" key="3">
    <source>
        <dbReference type="Pfam" id="PF01103"/>
    </source>
</evidence>
<accession>A0A2R5FPF6</accession>
<name>A0A2R5FPF6_NOSCO</name>
<dbReference type="PANTHER" id="PTHR12815:SF32">
    <property type="entry name" value="OUTER ENVELOPE PROTEIN 80, CHLOROPLASTIC"/>
    <property type="match status" value="1"/>
</dbReference>
<sequence length="80" mass="8323">MLASAEYRFPVLPIVGGVLFADFASDLGSGDTVLGDPAGVRGKAGYGFGYGTGVRLNSPLGLIRADYGINELWGFKSPAR</sequence>
<dbReference type="GO" id="GO:0019867">
    <property type="term" value="C:outer membrane"/>
    <property type="evidence" value="ECO:0007669"/>
    <property type="project" value="InterPro"/>
</dbReference>
<dbReference type="InterPro" id="IPR039910">
    <property type="entry name" value="D15-like"/>
</dbReference>
<comment type="subcellular location">
    <subcellularLocation>
        <location evidence="1">Membrane</location>
    </subcellularLocation>
</comment>
<keyword evidence="2" id="KW-0472">Membrane</keyword>
<organism evidence="4 5">
    <name type="scientific">Nostoc commune NIES-4072</name>
    <dbReference type="NCBI Taxonomy" id="2005467"/>
    <lineage>
        <taxon>Bacteria</taxon>
        <taxon>Bacillati</taxon>
        <taxon>Cyanobacteriota</taxon>
        <taxon>Cyanophyceae</taxon>
        <taxon>Nostocales</taxon>
        <taxon>Nostocaceae</taxon>
        <taxon>Nostoc</taxon>
    </lineage>
</organism>
<keyword evidence="5" id="KW-1185">Reference proteome</keyword>
<dbReference type="PANTHER" id="PTHR12815">
    <property type="entry name" value="SORTING AND ASSEMBLY MACHINERY SAMM50 PROTEIN FAMILY MEMBER"/>
    <property type="match status" value="1"/>
</dbReference>
<gene>
    <name evidence="4" type="ORF">NIES4072_43410</name>
</gene>
<dbReference type="AlphaFoldDB" id="A0A2R5FPF6"/>
<feature type="domain" description="Bacterial surface antigen (D15)" evidence="3">
    <location>
        <begin position="2"/>
        <end position="69"/>
    </location>
</feature>
<comment type="caution">
    <text evidence="4">The sequence shown here is derived from an EMBL/GenBank/DDBJ whole genome shotgun (WGS) entry which is preliminary data.</text>
</comment>
<proteinExistence type="predicted"/>
<dbReference type="Gene3D" id="2.40.160.50">
    <property type="entry name" value="membrane protein fhac: a member of the omp85/tpsb transporter family"/>
    <property type="match status" value="1"/>
</dbReference>
<protein>
    <submittedName>
        <fullName evidence="4">Surface antigen D15 domain-containing protein</fullName>
    </submittedName>
</protein>
<reference evidence="4 5" key="1">
    <citation type="submission" date="2017-06" db="EMBL/GenBank/DDBJ databases">
        <title>Genome sequencing of cyanobaciteial culture collection at National Institute for Environmental Studies (NIES).</title>
        <authorList>
            <person name="Hirose Y."/>
            <person name="Shimura Y."/>
            <person name="Fujisawa T."/>
            <person name="Nakamura Y."/>
            <person name="Kawachi M."/>
        </authorList>
    </citation>
    <scope>NUCLEOTIDE SEQUENCE [LARGE SCALE GENOMIC DNA]</scope>
    <source>
        <strain evidence="4 5">NIES-4072</strain>
    </source>
</reference>
<evidence type="ECO:0000256" key="2">
    <source>
        <dbReference type="ARBA" id="ARBA00023136"/>
    </source>
</evidence>
<evidence type="ECO:0000256" key="1">
    <source>
        <dbReference type="ARBA" id="ARBA00004370"/>
    </source>
</evidence>
<dbReference type="EMBL" id="BDUD01000001">
    <property type="protein sequence ID" value="GBG20660.1"/>
    <property type="molecule type" value="Genomic_DNA"/>
</dbReference>
<evidence type="ECO:0000313" key="5">
    <source>
        <dbReference type="Proteomes" id="UP000245124"/>
    </source>
</evidence>
<dbReference type="Proteomes" id="UP000245124">
    <property type="component" value="Unassembled WGS sequence"/>
</dbReference>